<evidence type="ECO:0000313" key="2">
    <source>
        <dbReference type="EnsemblPlants" id="PGSC0003DMT400089226"/>
    </source>
</evidence>
<dbReference type="AlphaFoldDB" id="M1DHQ2"/>
<evidence type="ECO:0000313" key="3">
    <source>
        <dbReference type="Proteomes" id="UP000011115"/>
    </source>
</evidence>
<dbReference type="Proteomes" id="UP000011115">
    <property type="component" value="Unassembled WGS sequence"/>
</dbReference>
<sequence>MLRAWRREKRRKKRRKKQEFVKIIQACEWNSSGVIPIKTQVTRINIQHIVDPVEHSRVSDEPPCIPESSAELSKPGQGSA</sequence>
<evidence type="ECO:0000256" key="1">
    <source>
        <dbReference type="SAM" id="MobiDB-lite"/>
    </source>
</evidence>
<protein>
    <submittedName>
        <fullName evidence="2">Uncharacterized protein</fullName>
    </submittedName>
</protein>
<reference evidence="2" key="2">
    <citation type="submission" date="2015-06" db="UniProtKB">
        <authorList>
            <consortium name="EnsemblPlants"/>
        </authorList>
    </citation>
    <scope>IDENTIFICATION</scope>
    <source>
        <strain evidence="2">DM1-3 516 R44</strain>
    </source>
</reference>
<name>M1DHQ2_SOLTU</name>
<dbReference type="HOGENOM" id="CLU_2594503_0_0_1"/>
<organism evidence="2 3">
    <name type="scientific">Solanum tuberosum</name>
    <name type="common">Potato</name>
    <dbReference type="NCBI Taxonomy" id="4113"/>
    <lineage>
        <taxon>Eukaryota</taxon>
        <taxon>Viridiplantae</taxon>
        <taxon>Streptophyta</taxon>
        <taxon>Embryophyta</taxon>
        <taxon>Tracheophyta</taxon>
        <taxon>Spermatophyta</taxon>
        <taxon>Magnoliopsida</taxon>
        <taxon>eudicotyledons</taxon>
        <taxon>Gunneridae</taxon>
        <taxon>Pentapetalae</taxon>
        <taxon>asterids</taxon>
        <taxon>lamiids</taxon>
        <taxon>Solanales</taxon>
        <taxon>Solanaceae</taxon>
        <taxon>Solanoideae</taxon>
        <taxon>Solaneae</taxon>
        <taxon>Solanum</taxon>
    </lineage>
</organism>
<feature type="region of interest" description="Disordered" evidence="1">
    <location>
        <begin position="54"/>
        <end position="80"/>
    </location>
</feature>
<dbReference type="PaxDb" id="4113-PGSC0003DMT400089226"/>
<dbReference type="InParanoid" id="M1DHQ2"/>
<proteinExistence type="predicted"/>
<dbReference type="EnsemblPlants" id="PGSC0003DMT400089226">
    <property type="protein sequence ID" value="PGSC0003DMT400089226"/>
    <property type="gene ID" value="PGSC0003DMG400038797"/>
</dbReference>
<keyword evidence="3" id="KW-1185">Reference proteome</keyword>
<reference evidence="3" key="1">
    <citation type="journal article" date="2011" name="Nature">
        <title>Genome sequence and analysis of the tuber crop potato.</title>
        <authorList>
            <consortium name="The Potato Genome Sequencing Consortium"/>
        </authorList>
    </citation>
    <scope>NUCLEOTIDE SEQUENCE [LARGE SCALE GENOMIC DNA]</scope>
    <source>
        <strain evidence="3">cv. DM1-3 516 R44</strain>
    </source>
</reference>
<dbReference type="Gramene" id="PGSC0003DMT400089226">
    <property type="protein sequence ID" value="PGSC0003DMT400089226"/>
    <property type="gene ID" value="PGSC0003DMG400038797"/>
</dbReference>
<accession>M1DHQ2</accession>